<evidence type="ECO:0000256" key="1">
    <source>
        <dbReference type="SAM" id="MobiDB-lite"/>
    </source>
</evidence>
<comment type="caution">
    <text evidence="4">The sequence shown here is derived from an EMBL/GenBank/DDBJ whole genome shotgun (WGS) entry which is preliminary data.</text>
</comment>
<evidence type="ECO:0000313" key="5">
    <source>
        <dbReference type="Proteomes" id="UP000635316"/>
    </source>
</evidence>
<gene>
    <name evidence="4" type="ORF">JHL22_13000</name>
</gene>
<dbReference type="InterPro" id="IPR010994">
    <property type="entry name" value="RuvA_2-like"/>
</dbReference>
<evidence type="ECO:0000313" key="4">
    <source>
        <dbReference type="EMBL" id="MBK1782130.1"/>
    </source>
</evidence>
<dbReference type="InterPro" id="IPR003583">
    <property type="entry name" value="Hlx-hairpin-Hlx_DNA-bd_motif"/>
</dbReference>
<feature type="chain" id="PRO_5045676716" evidence="2">
    <location>
        <begin position="29"/>
        <end position="137"/>
    </location>
</feature>
<dbReference type="Pfam" id="PF12836">
    <property type="entry name" value="HHH_3"/>
    <property type="match status" value="1"/>
</dbReference>
<keyword evidence="5" id="KW-1185">Reference proteome</keyword>
<protein>
    <submittedName>
        <fullName evidence="4">Helix-hairpin-helix domain-containing protein</fullName>
    </submittedName>
</protein>
<evidence type="ECO:0000259" key="3">
    <source>
        <dbReference type="SMART" id="SM00278"/>
    </source>
</evidence>
<feature type="compositionally biased region" description="Basic and acidic residues" evidence="1">
    <location>
        <begin position="100"/>
        <end position="114"/>
    </location>
</feature>
<evidence type="ECO:0000256" key="2">
    <source>
        <dbReference type="SAM" id="SignalP"/>
    </source>
</evidence>
<dbReference type="RefSeq" id="WP_200238274.1">
    <property type="nucleotide sequence ID" value="NZ_JAENGP010000015.1"/>
</dbReference>
<accession>A0ABS1EGJ5</accession>
<reference evidence="4 5" key="1">
    <citation type="submission" date="2020-12" db="EMBL/GenBank/DDBJ databases">
        <authorList>
            <person name="Lu T."/>
            <person name="Wang Q."/>
            <person name="Han X."/>
        </authorList>
    </citation>
    <scope>NUCLEOTIDE SEQUENCE [LARGE SCALE GENOMIC DNA]</scope>
    <source>
        <strain evidence="4 5">WQ 585</strain>
    </source>
</reference>
<feature type="signal peptide" evidence="2">
    <location>
        <begin position="1"/>
        <end position="28"/>
    </location>
</feature>
<keyword evidence="2" id="KW-0732">Signal</keyword>
<dbReference type="SUPFAM" id="SSF47781">
    <property type="entry name" value="RuvA domain 2-like"/>
    <property type="match status" value="1"/>
</dbReference>
<dbReference type="PANTHER" id="PTHR21180">
    <property type="entry name" value="ENDONUCLEASE/EXONUCLEASE/PHOSPHATASE FAMILY DOMAIN-CONTAINING PROTEIN 1"/>
    <property type="match status" value="1"/>
</dbReference>
<dbReference type="Proteomes" id="UP000635316">
    <property type="component" value="Unassembled WGS sequence"/>
</dbReference>
<feature type="domain" description="Helix-hairpin-helix DNA-binding motif class 1" evidence="3">
    <location>
        <begin position="68"/>
        <end position="87"/>
    </location>
</feature>
<dbReference type="Gene3D" id="1.10.150.280">
    <property type="entry name" value="AF1531-like domain"/>
    <property type="match status" value="1"/>
</dbReference>
<dbReference type="EMBL" id="JAENGP010000015">
    <property type="protein sequence ID" value="MBK1782130.1"/>
    <property type="molecule type" value="Genomic_DNA"/>
</dbReference>
<dbReference type="InterPro" id="IPR051675">
    <property type="entry name" value="Endo/Exo/Phosphatase_dom_1"/>
</dbReference>
<sequence>MKRIKTFKSCWLKCLFLLLVFLSNEVCAIDLNSASREQLVSIKGIGLKTAENIIRERQRGGPFLSRQDLASRVKGIGAKRANKLFEAGLQIKSETLSDKALTDKDTRAQAVDRKERKRSLSAAKPTLIKPRQGNTDY</sequence>
<feature type="region of interest" description="Disordered" evidence="1">
    <location>
        <begin position="100"/>
        <end position="137"/>
    </location>
</feature>
<dbReference type="SMART" id="SM00278">
    <property type="entry name" value="HhH1"/>
    <property type="match status" value="2"/>
</dbReference>
<name>A0ABS1EGJ5_9BURK</name>
<organism evidence="4 5">
    <name type="scientific">Advenella mandrilli</name>
    <dbReference type="NCBI Taxonomy" id="2800330"/>
    <lineage>
        <taxon>Bacteria</taxon>
        <taxon>Pseudomonadati</taxon>
        <taxon>Pseudomonadota</taxon>
        <taxon>Betaproteobacteria</taxon>
        <taxon>Burkholderiales</taxon>
        <taxon>Alcaligenaceae</taxon>
    </lineage>
</organism>
<proteinExistence type="predicted"/>
<dbReference type="PANTHER" id="PTHR21180:SF32">
    <property type="entry name" value="ENDONUCLEASE_EXONUCLEASE_PHOSPHATASE FAMILY DOMAIN-CONTAINING PROTEIN 1"/>
    <property type="match status" value="1"/>
</dbReference>
<feature type="domain" description="Helix-hairpin-helix DNA-binding motif class 1" evidence="3">
    <location>
        <begin position="37"/>
        <end position="56"/>
    </location>
</feature>